<evidence type="ECO:0000313" key="9">
    <source>
        <dbReference type="Proteomes" id="UP000019804"/>
    </source>
</evidence>
<comment type="cofactor">
    <cofactor evidence="1">
        <name>[4Fe-4S] cluster</name>
        <dbReference type="ChEBI" id="CHEBI:49883"/>
    </cofactor>
</comment>
<organism evidence="8 9">
    <name type="scientific">Aspergillus ruber (strain CBS 135680)</name>
    <dbReference type="NCBI Taxonomy" id="1388766"/>
    <lineage>
        <taxon>Eukaryota</taxon>
        <taxon>Fungi</taxon>
        <taxon>Dikarya</taxon>
        <taxon>Ascomycota</taxon>
        <taxon>Pezizomycotina</taxon>
        <taxon>Eurotiomycetes</taxon>
        <taxon>Eurotiomycetidae</taxon>
        <taxon>Eurotiales</taxon>
        <taxon>Aspergillaceae</taxon>
        <taxon>Aspergillus</taxon>
        <taxon>Aspergillus subgen. Aspergillus</taxon>
    </lineage>
</organism>
<feature type="region of interest" description="Disordered" evidence="7">
    <location>
        <begin position="182"/>
        <end position="204"/>
    </location>
</feature>
<comment type="subunit">
    <text evidence="3">Monomer.</text>
</comment>
<feature type="region of interest" description="Disordered" evidence="7">
    <location>
        <begin position="483"/>
        <end position="513"/>
    </location>
</feature>
<dbReference type="GO" id="GO:0036297">
    <property type="term" value="P:interstrand cross-link repair"/>
    <property type="evidence" value="ECO:0007669"/>
    <property type="project" value="TreeGrafter"/>
</dbReference>
<keyword evidence="6" id="KW-0269">Exonuclease</keyword>
<evidence type="ECO:0000256" key="4">
    <source>
        <dbReference type="ARBA" id="ARBA00022485"/>
    </source>
</evidence>
<keyword evidence="6" id="KW-0378">Hydrolase</keyword>
<feature type="region of interest" description="Disordered" evidence="7">
    <location>
        <begin position="1"/>
        <end position="24"/>
    </location>
</feature>
<evidence type="ECO:0000256" key="6">
    <source>
        <dbReference type="ARBA" id="ARBA00022839"/>
    </source>
</evidence>
<name>A0A017SQB1_ASPRC</name>
<proteinExistence type="inferred from homology"/>
<dbReference type="GeneID" id="63693736"/>
<protein>
    <submittedName>
        <fullName evidence="8">Uncharacterized protein</fullName>
    </submittedName>
</protein>
<keyword evidence="4" id="KW-0411">Iron-sulfur</keyword>
<dbReference type="InterPro" id="IPR019190">
    <property type="entry name" value="EXOV"/>
</dbReference>
<dbReference type="RefSeq" id="XP_040642820.1">
    <property type="nucleotide sequence ID" value="XM_040778612.1"/>
</dbReference>
<dbReference type="Proteomes" id="UP000019804">
    <property type="component" value="Unassembled WGS sequence"/>
</dbReference>
<keyword evidence="5" id="KW-0540">Nuclease</keyword>
<feature type="compositionally biased region" description="Polar residues" evidence="7">
    <location>
        <begin position="193"/>
        <end position="202"/>
    </location>
</feature>
<dbReference type="GO" id="GO:0005739">
    <property type="term" value="C:mitochondrion"/>
    <property type="evidence" value="ECO:0007669"/>
    <property type="project" value="TreeGrafter"/>
</dbReference>
<accession>A0A017SQB1</accession>
<dbReference type="GO" id="GO:0005634">
    <property type="term" value="C:nucleus"/>
    <property type="evidence" value="ECO:0007669"/>
    <property type="project" value="TreeGrafter"/>
</dbReference>
<keyword evidence="9" id="KW-1185">Reference proteome</keyword>
<reference evidence="9" key="1">
    <citation type="journal article" date="2014" name="Nat. Commun.">
        <title>Genomic adaptations of the halophilic Dead Sea filamentous fungus Eurotium rubrum.</title>
        <authorList>
            <person name="Kis-Papo T."/>
            <person name="Weig A.R."/>
            <person name="Riley R."/>
            <person name="Persoh D."/>
            <person name="Salamov A."/>
            <person name="Sun H."/>
            <person name="Lipzen A."/>
            <person name="Wasser S.P."/>
            <person name="Rambold G."/>
            <person name="Grigoriev I.V."/>
            <person name="Nevo E."/>
        </authorList>
    </citation>
    <scope>NUCLEOTIDE SEQUENCE [LARGE SCALE GENOMIC DNA]</scope>
    <source>
        <strain evidence="9">CBS 135680</strain>
    </source>
</reference>
<evidence type="ECO:0000256" key="5">
    <source>
        <dbReference type="ARBA" id="ARBA00022722"/>
    </source>
</evidence>
<feature type="region of interest" description="Disordered" evidence="7">
    <location>
        <begin position="118"/>
        <end position="166"/>
    </location>
</feature>
<sequence>MSYPADPPPQQLTPDDSDYGSDFTPEQEALVDELFAKIATESASVAPTTSPPPLSQPPSQLSRNFATDVAAAISIATQNTIGTQDIEDYYAPHSSPRIPRGLGREKPGTTWQLYKPAGGPWSKATGAGTGAGSGSGLPAQNSGNGGAESVEHPNSTEGRARNRERDVAREQEWVAAMNPAAAGAGTGIGTTGDNPATDTTRTPIERFRRPPNKAFSVSDLISPAWCELQYWYTLTKYGRKRRTAAMKQGTTIHKTLEDEVHTTVSVEVATKEDALALRIWNIIQGLCTLREFGMTRELEVWGLVDGELVNGVIDQLSYECPDPELEASAASYYVDVEATRAALPEYQMSLTDYLLSSSQRGKRLDELSWDQNEEVEWSASSPPAPPPEAFEVPRVYMTDIKTKGSGSIPTVKSTSFRPTALQLQIYYHMLNRLVTSDDVTIESLAARYNLDPNRPFTDAFVAGVGGLNDQFFDAMSSQEFDPDFIPTPEDALKKPPSSPSSSTIPPSGSQDSTTILIENNNLTNLWRLMKDRLRLTFLPSQETEISMAPSIPSENQPSILESYPTVLSPLLTARYLSASESRSLGSRSFLYDPISMTSYLSEQMSWWKGQRDPRGVEVMEAWKCRICEFRDECSWRQEKAWALANRNRGRKKAAA</sequence>
<evidence type="ECO:0000256" key="2">
    <source>
        <dbReference type="ARBA" id="ARBA00009797"/>
    </source>
</evidence>
<dbReference type="AlphaFoldDB" id="A0A017SQB1"/>
<feature type="compositionally biased region" description="Pro residues" evidence="7">
    <location>
        <begin position="1"/>
        <end position="11"/>
    </location>
</feature>
<dbReference type="GO" id="GO:0045145">
    <property type="term" value="F:single-stranded DNA 5'-3' DNA exonuclease activity"/>
    <property type="evidence" value="ECO:0007669"/>
    <property type="project" value="InterPro"/>
</dbReference>
<feature type="compositionally biased region" description="Low complexity" evidence="7">
    <location>
        <begin position="499"/>
        <end position="513"/>
    </location>
</feature>
<dbReference type="HOGENOM" id="CLU_013225_1_0_1"/>
<dbReference type="OrthoDB" id="354769at2759"/>
<gene>
    <name evidence="8" type="ORF">EURHEDRAFT_374205</name>
</gene>
<evidence type="ECO:0000313" key="8">
    <source>
        <dbReference type="EMBL" id="EYE99132.1"/>
    </source>
</evidence>
<evidence type="ECO:0000256" key="1">
    <source>
        <dbReference type="ARBA" id="ARBA00001966"/>
    </source>
</evidence>
<dbReference type="Pfam" id="PF09810">
    <property type="entry name" value="Exo5"/>
    <property type="match status" value="1"/>
</dbReference>
<keyword evidence="4" id="KW-0479">Metal-binding</keyword>
<keyword evidence="4" id="KW-0004">4Fe-4S</keyword>
<dbReference type="GO" id="GO:0051539">
    <property type="term" value="F:4 iron, 4 sulfur cluster binding"/>
    <property type="evidence" value="ECO:0007669"/>
    <property type="project" value="UniProtKB-KW"/>
</dbReference>
<comment type="similarity">
    <text evidence="2">Belongs to the EXO5 family.</text>
</comment>
<dbReference type="PANTHER" id="PTHR14464:SF4">
    <property type="entry name" value="EXONUCLEASE V"/>
    <property type="match status" value="1"/>
</dbReference>
<keyword evidence="4" id="KW-0408">Iron</keyword>
<evidence type="ECO:0000256" key="7">
    <source>
        <dbReference type="SAM" id="MobiDB-lite"/>
    </source>
</evidence>
<dbReference type="EMBL" id="KK088412">
    <property type="protein sequence ID" value="EYE99132.1"/>
    <property type="molecule type" value="Genomic_DNA"/>
</dbReference>
<evidence type="ECO:0000256" key="3">
    <source>
        <dbReference type="ARBA" id="ARBA00011245"/>
    </source>
</evidence>
<feature type="region of interest" description="Disordered" evidence="7">
    <location>
        <begin position="42"/>
        <end position="63"/>
    </location>
</feature>
<dbReference type="PANTHER" id="PTHR14464">
    <property type="entry name" value="EXONUCLEASE V"/>
    <property type="match status" value="1"/>
</dbReference>